<comment type="cofactor">
    <cofactor evidence="1">
        <name>Mg(2+)</name>
        <dbReference type="ChEBI" id="CHEBI:18420"/>
    </cofactor>
</comment>
<dbReference type="EC" id="5.6.2.4" evidence="12"/>
<keyword evidence="6 18" id="KW-0378">Hydrolase</keyword>
<keyword evidence="19" id="KW-1185">Reference proteome</keyword>
<dbReference type="InterPro" id="IPR036388">
    <property type="entry name" value="WH-like_DNA-bd_sf"/>
</dbReference>
<dbReference type="Pfam" id="PF00270">
    <property type="entry name" value="DEAD"/>
    <property type="match status" value="1"/>
</dbReference>
<dbReference type="CDD" id="cd17920">
    <property type="entry name" value="DEXHc_RecQ"/>
    <property type="match status" value="1"/>
</dbReference>
<comment type="catalytic activity">
    <reaction evidence="11">
        <text>Couples ATP hydrolysis with the unwinding of duplex DNA by translocating in the 3'-5' direction.</text>
        <dbReference type="EC" id="5.6.2.4"/>
    </reaction>
</comment>
<evidence type="ECO:0000256" key="1">
    <source>
        <dbReference type="ARBA" id="ARBA00001946"/>
    </source>
</evidence>
<dbReference type="SMART" id="SM00490">
    <property type="entry name" value="HELICc"/>
    <property type="match status" value="1"/>
</dbReference>
<dbReference type="SMART" id="SM00956">
    <property type="entry name" value="RQC"/>
    <property type="match status" value="1"/>
</dbReference>
<dbReference type="InterPro" id="IPR032284">
    <property type="entry name" value="RecQ_Zn-bd"/>
</dbReference>
<evidence type="ECO:0000256" key="5">
    <source>
        <dbReference type="ARBA" id="ARBA00022741"/>
    </source>
</evidence>
<dbReference type="PANTHER" id="PTHR13710:SF105">
    <property type="entry name" value="ATP-DEPENDENT DNA HELICASE Q1"/>
    <property type="match status" value="1"/>
</dbReference>
<dbReference type="InterPro" id="IPR044876">
    <property type="entry name" value="HRDC_dom_sf"/>
</dbReference>
<dbReference type="Proteomes" id="UP001431693">
    <property type="component" value="Unassembled WGS sequence"/>
</dbReference>
<dbReference type="NCBIfam" id="TIGR00614">
    <property type="entry name" value="recQ_fam"/>
    <property type="match status" value="1"/>
</dbReference>
<keyword evidence="7 18" id="KW-0347">Helicase</keyword>
<comment type="caution">
    <text evidence="18">The sequence shown here is derived from an EMBL/GenBank/DDBJ whole genome shotgun (WGS) entry which is preliminary data.</text>
</comment>
<dbReference type="InterPro" id="IPR011545">
    <property type="entry name" value="DEAD/DEAH_box_helicase_dom"/>
</dbReference>
<evidence type="ECO:0000256" key="2">
    <source>
        <dbReference type="ARBA" id="ARBA00001947"/>
    </source>
</evidence>
<keyword evidence="4" id="KW-0479">Metal-binding</keyword>
<keyword evidence="9" id="KW-0238">DNA-binding</keyword>
<dbReference type="RefSeq" id="WP_283713011.1">
    <property type="nucleotide sequence ID" value="NZ_JASJEW010000002.1"/>
</dbReference>
<sequence length="630" mass="67783">MTDPAVVLKQVFGFDAFRPHQEDVVGALASGRDALAVMPTSAGKSLCYQIPALMAETGTSVVVSPLISLMADQVAALQEAGVAAAYLNSTLGTAEQDEVLARVGHGLRLLYVAPERLGDERLVRALRSGPVPLVAVDEAHCISQWGMDFRPDYLRIRGFADRLATDGAGERPPIAALTATATERVREDIVRTLGLKDPLRVVASFDRPNLAFSVERPRTGKERDARVVGFVKERQDRSGIVYAATRKQVDALWEALRASGVRAARYHGGMSAEERTGAQEDFVHDRACCVVATNAFGMGIDKSDVSYVLHAAMPQSVEAYYQEAGRAGRDGTPAECVLLFREADLGTQRFLIEHGSEGCDDPAAEQARLASGYARLEAMRLYAVGEGCKRHALLGYFGEKAPERCDAHVEACGPCVAAAARAEQHVADEDRTEDALKALSCVARLQNQRRAQGRGRVAAVLLGSRSADVLERGLDRLPTYGLLSHLPKAEVERLLDLLCERGLLAQTAAALPVLYLTDAGVQAMRERAPFLAAPAPRRGTGAPSSHATARVLGSGLGADDQALFEHLREVRRELAGDKPAYIVASNATLEDLARRRPTTMEELLDVRGIGQAKADAYGEELLEAVCSWAG</sequence>
<dbReference type="Pfam" id="PF00570">
    <property type="entry name" value="HRDC"/>
    <property type="match status" value="1"/>
</dbReference>
<dbReference type="InterPro" id="IPR014001">
    <property type="entry name" value="Helicase_ATP-bd"/>
</dbReference>
<dbReference type="Gene3D" id="1.10.150.80">
    <property type="entry name" value="HRDC domain"/>
    <property type="match status" value="1"/>
</dbReference>
<feature type="domain" description="HRDC" evidence="15">
    <location>
        <begin position="557"/>
        <end position="630"/>
    </location>
</feature>
<comment type="cofactor">
    <cofactor evidence="2">
        <name>Zn(2+)</name>
        <dbReference type="ChEBI" id="CHEBI:29105"/>
    </cofactor>
</comment>
<keyword evidence="5" id="KW-0547">Nucleotide-binding</keyword>
<evidence type="ECO:0000256" key="8">
    <source>
        <dbReference type="ARBA" id="ARBA00022840"/>
    </source>
</evidence>
<dbReference type="Gene3D" id="1.10.10.10">
    <property type="entry name" value="Winged helix-like DNA-binding domain superfamily/Winged helix DNA-binding domain"/>
    <property type="match status" value="1"/>
</dbReference>
<dbReference type="InterPro" id="IPR001650">
    <property type="entry name" value="Helicase_C-like"/>
</dbReference>
<evidence type="ECO:0000259" key="16">
    <source>
        <dbReference type="PROSITE" id="PS51192"/>
    </source>
</evidence>
<evidence type="ECO:0000259" key="15">
    <source>
        <dbReference type="PROSITE" id="PS50967"/>
    </source>
</evidence>
<evidence type="ECO:0000256" key="10">
    <source>
        <dbReference type="ARBA" id="ARBA00023235"/>
    </source>
</evidence>
<evidence type="ECO:0000259" key="17">
    <source>
        <dbReference type="PROSITE" id="PS51194"/>
    </source>
</evidence>
<evidence type="ECO:0000256" key="11">
    <source>
        <dbReference type="ARBA" id="ARBA00034617"/>
    </source>
</evidence>
<comment type="similarity">
    <text evidence="3">Belongs to the helicase family. RecQ subfamily.</text>
</comment>
<organism evidence="18 19">
    <name type="scientific">Kribbibacterium absianum</name>
    <dbReference type="NCBI Taxonomy" id="3044210"/>
    <lineage>
        <taxon>Bacteria</taxon>
        <taxon>Bacillati</taxon>
        <taxon>Actinomycetota</taxon>
        <taxon>Coriobacteriia</taxon>
        <taxon>Coriobacteriales</taxon>
        <taxon>Kribbibacteriaceae</taxon>
        <taxon>Kribbibacterium</taxon>
    </lineage>
</organism>
<gene>
    <name evidence="18" type="ORF">QJ043_07355</name>
</gene>
<dbReference type="PROSITE" id="PS50967">
    <property type="entry name" value="HRDC"/>
    <property type="match status" value="1"/>
</dbReference>
<dbReference type="Pfam" id="PF16124">
    <property type="entry name" value="RecQ_Zn_bind"/>
    <property type="match status" value="1"/>
</dbReference>
<dbReference type="InterPro" id="IPR004589">
    <property type="entry name" value="DNA_helicase_ATP-dep_RecQ"/>
</dbReference>
<dbReference type="InterPro" id="IPR002121">
    <property type="entry name" value="HRDC_dom"/>
</dbReference>
<dbReference type="SMART" id="SM00487">
    <property type="entry name" value="DEXDc"/>
    <property type="match status" value="1"/>
</dbReference>
<keyword evidence="10" id="KW-0413">Isomerase</keyword>
<evidence type="ECO:0000256" key="6">
    <source>
        <dbReference type="ARBA" id="ARBA00022801"/>
    </source>
</evidence>
<dbReference type="InterPro" id="IPR027417">
    <property type="entry name" value="P-loop_NTPase"/>
</dbReference>
<accession>A0ABT6ZLG8</accession>
<dbReference type="InterPro" id="IPR010997">
    <property type="entry name" value="HRDC-like_sf"/>
</dbReference>
<dbReference type="Gene3D" id="3.40.50.300">
    <property type="entry name" value="P-loop containing nucleotide triphosphate hydrolases"/>
    <property type="match status" value="2"/>
</dbReference>
<dbReference type="GO" id="GO:0016787">
    <property type="term" value="F:hydrolase activity"/>
    <property type="evidence" value="ECO:0007669"/>
    <property type="project" value="UniProtKB-KW"/>
</dbReference>
<reference evidence="18" key="1">
    <citation type="submission" date="2023-05" db="EMBL/GenBank/DDBJ databases">
        <title>[olsenella] sp. nov., isolated from a pig farm feces dump.</title>
        <authorList>
            <person name="Chang Y.-H."/>
        </authorList>
    </citation>
    <scope>NUCLEOTIDE SEQUENCE</scope>
    <source>
        <strain evidence="18">YH-ols2217</strain>
    </source>
</reference>
<feature type="domain" description="Helicase C-terminal" evidence="17">
    <location>
        <begin position="223"/>
        <end position="370"/>
    </location>
</feature>
<evidence type="ECO:0000256" key="12">
    <source>
        <dbReference type="ARBA" id="ARBA00034808"/>
    </source>
</evidence>
<dbReference type="SUPFAM" id="SSF52540">
    <property type="entry name" value="P-loop containing nucleoside triphosphate hydrolases"/>
    <property type="match status" value="1"/>
</dbReference>
<evidence type="ECO:0000313" key="18">
    <source>
        <dbReference type="EMBL" id="MDJ1129891.1"/>
    </source>
</evidence>
<name>A0ABT6ZLG8_9ACTN</name>
<dbReference type="SUPFAM" id="SSF46785">
    <property type="entry name" value="Winged helix' DNA-binding domain"/>
    <property type="match status" value="1"/>
</dbReference>
<dbReference type="PROSITE" id="PS51192">
    <property type="entry name" value="HELICASE_ATP_BIND_1"/>
    <property type="match status" value="1"/>
</dbReference>
<keyword evidence="8" id="KW-0067">ATP-binding</keyword>
<feature type="domain" description="Helicase ATP-binding" evidence="16">
    <location>
        <begin position="25"/>
        <end position="199"/>
    </location>
</feature>
<dbReference type="PANTHER" id="PTHR13710">
    <property type="entry name" value="DNA HELICASE RECQ FAMILY MEMBER"/>
    <property type="match status" value="1"/>
</dbReference>
<dbReference type="EMBL" id="JASJEX010000003">
    <property type="protein sequence ID" value="MDJ1129891.1"/>
    <property type="molecule type" value="Genomic_DNA"/>
</dbReference>
<evidence type="ECO:0000256" key="14">
    <source>
        <dbReference type="ARBA" id="ARBA00044550"/>
    </source>
</evidence>
<evidence type="ECO:0000256" key="4">
    <source>
        <dbReference type="ARBA" id="ARBA00022723"/>
    </source>
</evidence>
<dbReference type="GO" id="GO:0003678">
    <property type="term" value="F:DNA helicase activity"/>
    <property type="evidence" value="ECO:0007669"/>
    <property type="project" value="UniProtKB-EC"/>
</dbReference>
<evidence type="ECO:0000256" key="7">
    <source>
        <dbReference type="ARBA" id="ARBA00022806"/>
    </source>
</evidence>
<dbReference type="InterPro" id="IPR018982">
    <property type="entry name" value="RQC_domain"/>
</dbReference>
<dbReference type="SUPFAM" id="SSF47819">
    <property type="entry name" value="HRDC-like"/>
    <property type="match status" value="1"/>
</dbReference>
<evidence type="ECO:0000256" key="3">
    <source>
        <dbReference type="ARBA" id="ARBA00005446"/>
    </source>
</evidence>
<evidence type="ECO:0000256" key="9">
    <source>
        <dbReference type="ARBA" id="ARBA00023125"/>
    </source>
</evidence>
<evidence type="ECO:0000313" key="19">
    <source>
        <dbReference type="Proteomes" id="UP001431693"/>
    </source>
</evidence>
<protein>
    <recommendedName>
        <fullName evidence="13">ATP-dependent DNA helicase RecQ</fullName>
        <ecNumber evidence="12">5.6.2.4</ecNumber>
    </recommendedName>
    <alternativeName>
        <fullName evidence="14">DNA 3'-5' helicase RecQ</fullName>
    </alternativeName>
</protein>
<dbReference type="Pfam" id="PF00271">
    <property type="entry name" value="Helicase_C"/>
    <property type="match status" value="1"/>
</dbReference>
<proteinExistence type="inferred from homology"/>
<dbReference type="InterPro" id="IPR036390">
    <property type="entry name" value="WH_DNA-bd_sf"/>
</dbReference>
<dbReference type="Pfam" id="PF09382">
    <property type="entry name" value="RQC"/>
    <property type="match status" value="1"/>
</dbReference>
<evidence type="ECO:0000256" key="13">
    <source>
        <dbReference type="ARBA" id="ARBA00044535"/>
    </source>
</evidence>
<dbReference type="PROSITE" id="PS51194">
    <property type="entry name" value="HELICASE_CTER"/>
    <property type="match status" value="1"/>
</dbReference>